<gene>
    <name evidence="1" type="ORF">T4D_11267</name>
</gene>
<organism evidence="1 2">
    <name type="scientific">Trichinella pseudospiralis</name>
    <name type="common">Parasitic roundworm</name>
    <dbReference type="NCBI Taxonomy" id="6337"/>
    <lineage>
        <taxon>Eukaryota</taxon>
        <taxon>Metazoa</taxon>
        <taxon>Ecdysozoa</taxon>
        <taxon>Nematoda</taxon>
        <taxon>Enoplea</taxon>
        <taxon>Dorylaimia</taxon>
        <taxon>Trichinellida</taxon>
        <taxon>Trichinellidae</taxon>
        <taxon>Trichinella</taxon>
    </lineage>
</organism>
<evidence type="ECO:0000313" key="1">
    <source>
        <dbReference type="EMBL" id="KRY83048.1"/>
    </source>
</evidence>
<dbReference type="AlphaFoldDB" id="A0A0V1FAN5"/>
<accession>A0A0V1FAN5</accession>
<dbReference type="EMBL" id="JYDT01000153">
    <property type="protein sequence ID" value="KRY83048.1"/>
    <property type="molecule type" value="Genomic_DNA"/>
</dbReference>
<name>A0A0V1FAN5_TRIPS</name>
<evidence type="ECO:0000313" key="2">
    <source>
        <dbReference type="Proteomes" id="UP000054995"/>
    </source>
</evidence>
<proteinExistence type="predicted"/>
<comment type="caution">
    <text evidence="1">The sequence shown here is derived from an EMBL/GenBank/DDBJ whole genome shotgun (WGS) entry which is preliminary data.</text>
</comment>
<protein>
    <submittedName>
        <fullName evidence="1">Uncharacterized protein</fullName>
    </submittedName>
</protein>
<dbReference type="Proteomes" id="UP000054995">
    <property type="component" value="Unassembled WGS sequence"/>
</dbReference>
<sequence length="93" mass="11111">MKTSKVSTILRVDHRQNITNMTKMKLIENSTDGRKRLRIIIEKRRISITWMNKCSSVELHAYNAQFFRMNKFIENSQHFSPNRKDTKIKINEA</sequence>
<keyword evidence="2" id="KW-1185">Reference proteome</keyword>
<reference evidence="1 2" key="1">
    <citation type="submission" date="2015-01" db="EMBL/GenBank/DDBJ databases">
        <title>Evolution of Trichinella species and genotypes.</title>
        <authorList>
            <person name="Korhonen P.K."/>
            <person name="Edoardo P."/>
            <person name="Giuseppe L.R."/>
            <person name="Gasser R.B."/>
        </authorList>
    </citation>
    <scope>NUCLEOTIDE SEQUENCE [LARGE SCALE GENOMIC DNA]</scope>
    <source>
        <strain evidence="1">ISS470</strain>
    </source>
</reference>